<dbReference type="EMBL" id="CADCSZ010000077">
    <property type="protein sequence ID" value="CAA9232683.1"/>
    <property type="molecule type" value="Genomic_DNA"/>
</dbReference>
<gene>
    <name evidence="2" type="ORF">AVDCRST_MAG76-1260</name>
</gene>
<dbReference type="AlphaFoldDB" id="A0A6J4HT30"/>
<name>A0A6J4HT30_9ACTN</name>
<feature type="region of interest" description="Disordered" evidence="1">
    <location>
        <begin position="1"/>
        <end position="46"/>
    </location>
</feature>
<reference evidence="2" key="1">
    <citation type="submission" date="2020-02" db="EMBL/GenBank/DDBJ databases">
        <authorList>
            <person name="Meier V. D."/>
        </authorList>
    </citation>
    <scope>NUCLEOTIDE SEQUENCE</scope>
    <source>
        <strain evidence="2">AVDCRST_MAG76</strain>
    </source>
</reference>
<accession>A0A6J4HT30</accession>
<proteinExistence type="predicted"/>
<sequence length="46" mass="4624">MAGNGTGKGETVRQERTSVPGDRGGLANPTRSKVEQGVDGPSNTPG</sequence>
<evidence type="ECO:0000256" key="1">
    <source>
        <dbReference type="SAM" id="MobiDB-lite"/>
    </source>
</evidence>
<evidence type="ECO:0000313" key="2">
    <source>
        <dbReference type="EMBL" id="CAA9232683.1"/>
    </source>
</evidence>
<organism evidence="2">
    <name type="scientific">uncultured Acidimicrobiales bacterium</name>
    <dbReference type="NCBI Taxonomy" id="310071"/>
    <lineage>
        <taxon>Bacteria</taxon>
        <taxon>Bacillati</taxon>
        <taxon>Actinomycetota</taxon>
        <taxon>Acidimicrobiia</taxon>
        <taxon>Acidimicrobiales</taxon>
        <taxon>environmental samples</taxon>
    </lineage>
</organism>
<protein>
    <submittedName>
        <fullName evidence="2">Uncharacterized protein</fullName>
    </submittedName>
</protein>